<evidence type="ECO:0000313" key="2">
    <source>
        <dbReference type="WBParaSite" id="RSKR_0000288100.1"/>
    </source>
</evidence>
<sequence length="558" mass="64802">MEDFDAHKSQIDKIESLFETFYTQKPAIEKYQRSTKSHRIFSYQVYTPGNDGIRKYIATDYRKFKNFYLEALNHVGATFSPSFYELITEGAPCRLYFDLEYTKDINQEADPSKLLKEFECGLRYLLFKKFHIETFDPDVSFLVLDATTATKFSQHIIVHLPKCNHFLSINKDDDWVFASNVEMKHFTDELWHLLIAMDAAMIYSGKVNETNQQRIRQPFFDRLVYTKNRNFRLYKSTKLGKTAPLKFSESCKFYQKRNVPNPSAYSIFRDSLCLVPPPDENHRAEKFSIFPLQPSFNPPIIFNPTPRNVLNAVSLNPTNQVSERNVGTASNQFRREPPVRTDNDLTGMYPHTEQFILNEVYRGRLCSIAKVQWYKDMYISVTINGSKYCEVIGRDHKNNGIYCRVFPQLGYLNPYCFDKDCIRTAPIKHKLPYLAALEMRDECIRKFLSIGSELSKIIGENQIEVQQQVLQQSVFQPNEVITIYDDASYDSFNESLPPYHVPGMDETNTAMEVGTTEELIQTAGIKSEIPNVQQASRFFPSQVNRIFPQIPKKNVGYI</sequence>
<proteinExistence type="predicted"/>
<protein>
    <submittedName>
        <fullName evidence="2">DNA-directed primase/polymerase protein</fullName>
    </submittedName>
</protein>
<organism evidence="1 2">
    <name type="scientific">Rhabditophanes sp. KR3021</name>
    <dbReference type="NCBI Taxonomy" id="114890"/>
    <lineage>
        <taxon>Eukaryota</taxon>
        <taxon>Metazoa</taxon>
        <taxon>Ecdysozoa</taxon>
        <taxon>Nematoda</taxon>
        <taxon>Chromadorea</taxon>
        <taxon>Rhabditida</taxon>
        <taxon>Tylenchina</taxon>
        <taxon>Panagrolaimomorpha</taxon>
        <taxon>Strongyloidoidea</taxon>
        <taxon>Alloionematidae</taxon>
        <taxon>Rhabditophanes</taxon>
    </lineage>
</organism>
<dbReference type="WBParaSite" id="RSKR_0000288100.1">
    <property type="protein sequence ID" value="RSKR_0000288100.1"/>
    <property type="gene ID" value="RSKR_0000288100"/>
</dbReference>
<reference evidence="2" key="1">
    <citation type="submission" date="2016-11" db="UniProtKB">
        <authorList>
            <consortium name="WormBaseParasite"/>
        </authorList>
    </citation>
    <scope>IDENTIFICATION</scope>
    <source>
        <strain evidence="2">KR3021</strain>
    </source>
</reference>
<dbReference type="Proteomes" id="UP000095286">
    <property type="component" value="Unplaced"/>
</dbReference>
<name>A0AC35TP90_9BILA</name>
<evidence type="ECO:0000313" key="1">
    <source>
        <dbReference type="Proteomes" id="UP000095286"/>
    </source>
</evidence>
<accession>A0AC35TP90</accession>